<keyword evidence="4 12" id="KW-0548">Nucleotidyltransferase</keyword>
<keyword evidence="5 12" id="KW-0235">DNA replication</keyword>
<dbReference type="InterPro" id="IPR012337">
    <property type="entry name" value="RNaseH-like_sf"/>
</dbReference>
<dbReference type="InterPro" id="IPR045846">
    <property type="entry name" value="POLBc_alpha"/>
</dbReference>
<evidence type="ECO:0000256" key="3">
    <source>
        <dbReference type="ARBA" id="ARBA00022679"/>
    </source>
</evidence>
<evidence type="ECO:0000313" key="19">
    <source>
        <dbReference type="Proteomes" id="UP001307889"/>
    </source>
</evidence>
<evidence type="ECO:0000256" key="10">
    <source>
        <dbReference type="ARBA" id="ARBA00023125"/>
    </source>
</evidence>
<dbReference type="PANTHER" id="PTHR45861:SF1">
    <property type="entry name" value="DNA POLYMERASE ALPHA CATALYTIC SUBUNIT"/>
    <property type="match status" value="1"/>
</dbReference>
<dbReference type="EMBL" id="AP028916">
    <property type="protein sequence ID" value="BES97490.1"/>
    <property type="molecule type" value="Genomic_DNA"/>
</dbReference>
<feature type="domain" description="DNA-directed DNA polymerase family B multifunctional" evidence="14">
    <location>
        <begin position="783"/>
        <end position="1228"/>
    </location>
</feature>
<protein>
    <recommendedName>
        <fullName evidence="12">DNA polymerase</fullName>
        <ecNumber evidence="12">2.7.7.7</ecNumber>
    </recommendedName>
</protein>
<evidence type="ECO:0000259" key="15">
    <source>
        <dbReference type="Pfam" id="PF03104"/>
    </source>
</evidence>
<feature type="compositionally biased region" description="Basic residues" evidence="13">
    <location>
        <begin position="93"/>
        <end position="102"/>
    </location>
</feature>
<dbReference type="CDD" id="cd05532">
    <property type="entry name" value="POLBc_alpha"/>
    <property type="match status" value="1"/>
</dbReference>
<feature type="compositionally biased region" description="Basic and acidic residues" evidence="13">
    <location>
        <begin position="186"/>
        <end position="223"/>
    </location>
</feature>
<evidence type="ECO:0000256" key="7">
    <source>
        <dbReference type="ARBA" id="ARBA00022771"/>
    </source>
</evidence>
<dbReference type="NCBIfam" id="TIGR00592">
    <property type="entry name" value="pol2"/>
    <property type="match status" value="1"/>
</dbReference>
<dbReference type="Pfam" id="PF08996">
    <property type="entry name" value="zf-DNA_Pol"/>
    <property type="match status" value="1"/>
</dbReference>
<dbReference type="InterPro" id="IPR017964">
    <property type="entry name" value="DNA-dir_DNA_pol_B_CS"/>
</dbReference>
<dbReference type="InterPro" id="IPR036397">
    <property type="entry name" value="RNaseH_sf"/>
</dbReference>
<keyword evidence="10 12" id="KW-0238">DNA-binding</keyword>
<dbReference type="SMART" id="SM00486">
    <property type="entry name" value="POLBc"/>
    <property type="match status" value="1"/>
</dbReference>
<dbReference type="InterPro" id="IPR006172">
    <property type="entry name" value="DNA-dir_DNA_pol_B"/>
</dbReference>
<dbReference type="Gene3D" id="1.10.132.60">
    <property type="entry name" value="DNA polymerase family B, C-terminal domain"/>
    <property type="match status" value="1"/>
</dbReference>
<comment type="similarity">
    <text evidence="2 12">Belongs to the DNA polymerase type-B family.</text>
</comment>
<feature type="domain" description="Zinc finger DNA-directed DNA polymerase family B alpha" evidence="16">
    <location>
        <begin position="1268"/>
        <end position="1447"/>
    </location>
</feature>
<dbReference type="Gene3D" id="3.30.420.10">
    <property type="entry name" value="Ribonuclease H-like superfamily/Ribonuclease H"/>
    <property type="match status" value="1"/>
</dbReference>
<dbReference type="PANTHER" id="PTHR45861">
    <property type="entry name" value="DNA POLYMERASE ALPHA CATALYTIC SUBUNIT"/>
    <property type="match status" value="1"/>
</dbReference>
<keyword evidence="3 12" id="KW-0808">Transferase</keyword>
<keyword evidence="19" id="KW-1185">Reference proteome</keyword>
<dbReference type="PROSITE" id="PS00116">
    <property type="entry name" value="DNA_POLYMERASE_B"/>
    <property type="match status" value="1"/>
</dbReference>
<dbReference type="InterPro" id="IPR043502">
    <property type="entry name" value="DNA/RNA_pol_sf"/>
</dbReference>
<dbReference type="Pfam" id="PF00136">
    <property type="entry name" value="DNA_pol_B"/>
    <property type="match status" value="1"/>
</dbReference>
<evidence type="ECO:0000259" key="16">
    <source>
        <dbReference type="Pfam" id="PF08996"/>
    </source>
</evidence>
<feature type="compositionally biased region" description="Basic and acidic residues" evidence="13">
    <location>
        <begin position="103"/>
        <end position="112"/>
    </location>
</feature>
<gene>
    <name evidence="18" type="ORF">NTJ_10304</name>
</gene>
<evidence type="ECO:0000256" key="11">
    <source>
        <dbReference type="ARBA" id="ARBA00023242"/>
    </source>
</evidence>
<dbReference type="Gene3D" id="1.10.287.690">
    <property type="entry name" value="Helix hairpin bin"/>
    <property type="match status" value="1"/>
</dbReference>
<keyword evidence="11" id="KW-0539">Nucleus</keyword>
<dbReference type="InterPro" id="IPR006134">
    <property type="entry name" value="DNA-dir_DNA_pol_B_multi_dom"/>
</dbReference>
<comment type="catalytic activity">
    <reaction evidence="12">
        <text>DNA(n) + a 2'-deoxyribonucleoside 5'-triphosphate = DNA(n+1) + diphosphate</text>
        <dbReference type="Rhea" id="RHEA:22508"/>
        <dbReference type="Rhea" id="RHEA-COMP:17339"/>
        <dbReference type="Rhea" id="RHEA-COMP:17340"/>
        <dbReference type="ChEBI" id="CHEBI:33019"/>
        <dbReference type="ChEBI" id="CHEBI:61560"/>
        <dbReference type="ChEBI" id="CHEBI:173112"/>
        <dbReference type="EC" id="2.7.7.7"/>
    </reaction>
</comment>
<feature type="compositionally biased region" description="Low complexity" evidence="13">
    <location>
        <begin position="170"/>
        <end position="185"/>
    </location>
</feature>
<evidence type="ECO:0000256" key="5">
    <source>
        <dbReference type="ARBA" id="ARBA00022705"/>
    </source>
</evidence>
<dbReference type="SUPFAM" id="SSF53098">
    <property type="entry name" value="Ribonuclease H-like"/>
    <property type="match status" value="1"/>
</dbReference>
<evidence type="ECO:0000256" key="8">
    <source>
        <dbReference type="ARBA" id="ARBA00022833"/>
    </source>
</evidence>
<comment type="subcellular location">
    <subcellularLocation>
        <location evidence="1">Nucleus</location>
    </subcellularLocation>
</comment>
<organism evidence="18 19">
    <name type="scientific">Nesidiocoris tenuis</name>
    <dbReference type="NCBI Taxonomy" id="355587"/>
    <lineage>
        <taxon>Eukaryota</taxon>
        <taxon>Metazoa</taxon>
        <taxon>Ecdysozoa</taxon>
        <taxon>Arthropoda</taxon>
        <taxon>Hexapoda</taxon>
        <taxon>Insecta</taxon>
        <taxon>Pterygota</taxon>
        <taxon>Neoptera</taxon>
        <taxon>Paraneoptera</taxon>
        <taxon>Hemiptera</taxon>
        <taxon>Heteroptera</taxon>
        <taxon>Panheteroptera</taxon>
        <taxon>Cimicomorpha</taxon>
        <taxon>Miridae</taxon>
        <taxon>Dicyphina</taxon>
        <taxon>Nesidiocoris</taxon>
    </lineage>
</organism>
<evidence type="ECO:0000256" key="13">
    <source>
        <dbReference type="SAM" id="MobiDB-lite"/>
    </source>
</evidence>
<keyword evidence="9 12" id="KW-0239">DNA-directed DNA polymerase</keyword>
<feature type="region of interest" description="Disordered" evidence="13">
    <location>
        <begin position="81"/>
        <end position="244"/>
    </location>
</feature>
<keyword evidence="6" id="KW-0479">Metal-binding</keyword>
<dbReference type="Gene3D" id="1.10.3200.20">
    <property type="entry name" value="DNA Polymerase alpha, zinc finger"/>
    <property type="match status" value="1"/>
</dbReference>
<evidence type="ECO:0000259" key="14">
    <source>
        <dbReference type="Pfam" id="PF00136"/>
    </source>
</evidence>
<evidence type="ECO:0000256" key="6">
    <source>
        <dbReference type="ARBA" id="ARBA00022723"/>
    </source>
</evidence>
<evidence type="ECO:0000259" key="17">
    <source>
        <dbReference type="Pfam" id="PF12254"/>
    </source>
</evidence>
<keyword evidence="8" id="KW-0862">Zinc</keyword>
<evidence type="ECO:0000256" key="1">
    <source>
        <dbReference type="ARBA" id="ARBA00004123"/>
    </source>
</evidence>
<feature type="compositionally biased region" description="Polar residues" evidence="13">
    <location>
        <begin position="146"/>
        <end position="158"/>
    </location>
</feature>
<dbReference type="InterPro" id="IPR015088">
    <property type="entry name" value="Znf_DNA-dir_DNA_pol_B_alpha"/>
</dbReference>
<dbReference type="Pfam" id="PF03104">
    <property type="entry name" value="DNA_pol_B_exo1"/>
    <property type="match status" value="1"/>
</dbReference>
<evidence type="ECO:0000256" key="9">
    <source>
        <dbReference type="ARBA" id="ARBA00022932"/>
    </source>
</evidence>
<feature type="domain" description="DNA polymerase alpha catalytic subunit N-terminal" evidence="17">
    <location>
        <begin position="28"/>
        <end position="81"/>
    </location>
</feature>
<feature type="domain" description="DNA-directed DNA polymerase family B exonuclease" evidence="15">
    <location>
        <begin position="478"/>
        <end position="715"/>
    </location>
</feature>
<evidence type="ECO:0000256" key="12">
    <source>
        <dbReference type="RuleBase" id="RU000442"/>
    </source>
</evidence>
<evidence type="ECO:0000313" key="18">
    <source>
        <dbReference type="EMBL" id="BES97490.1"/>
    </source>
</evidence>
<keyword evidence="7" id="KW-0863">Zinc-finger</keyword>
<dbReference type="InterPro" id="IPR006133">
    <property type="entry name" value="DNA-dir_DNA_pol_B_exonuc"/>
</dbReference>
<dbReference type="InterPro" id="IPR042087">
    <property type="entry name" value="DNA_pol_B_thumb"/>
</dbReference>
<dbReference type="InterPro" id="IPR024647">
    <property type="entry name" value="DNA_pol_a_cat_su_N"/>
</dbReference>
<dbReference type="Proteomes" id="UP001307889">
    <property type="component" value="Chromosome 8"/>
</dbReference>
<dbReference type="EC" id="2.7.7.7" evidence="12"/>
<dbReference type="InterPro" id="IPR038256">
    <property type="entry name" value="Pol_alpha_znc_sf"/>
</dbReference>
<dbReference type="PRINTS" id="PR00106">
    <property type="entry name" value="DNAPOLB"/>
</dbReference>
<dbReference type="Gene3D" id="2.40.50.730">
    <property type="match status" value="1"/>
</dbReference>
<name>A0ABN7AZ91_9HEMI</name>
<dbReference type="CDD" id="cd05776">
    <property type="entry name" value="DNA_polB_alpha_exo"/>
    <property type="match status" value="1"/>
</dbReference>
<dbReference type="Gene3D" id="3.90.1600.10">
    <property type="entry name" value="Palm domain of DNA polymerase"/>
    <property type="match status" value="1"/>
</dbReference>
<evidence type="ECO:0000256" key="4">
    <source>
        <dbReference type="ARBA" id="ARBA00022695"/>
    </source>
</evidence>
<dbReference type="Gene3D" id="3.30.70.2820">
    <property type="match status" value="1"/>
</dbReference>
<sequence>MSEETSGGRSRRTNTKKQNKLALFEKLKTGRNKYEVGELESVYDEVDEREYSKKVLARQDDDWIVDDGGCGYVEDGREIFDDDLDEESISKSKTAKTGRKRPRDVGPDERKGNVGKMLMSMQPKKKKEAVKIDEDDVLGDIIGQLGDSSQSSRNSEMQPRQKEFSAKEYLSSLAASKPKPKSVPALKEDVLKPISDNFDRPRFDDTVDKPSEKKLKLQDDKAPDLSLKQAVDVSKPNGSSTNNLELPVIKQEPIDLDEMNQEFSETFCQAFDDADVQMIEPASAEPPVIEIPEATGEPSIPPVSSKAFDDFGEDWNVPDPEPDPGAANFPIDKSNLPLDPGGVMKFYYIDAHEEPMSQPGVVYLFGKVWHPHSLGFVSCCVVVRNIQRQIFLLPRQKRVNLTTGAQTNVDVSVSDVYEEFNKVVATKFKIREFKSKKVSKKFAFGNEEIPLESDYLEVRYSPAARALPSDLNGETFSKVFGCRTSFLELFFLDRGIKGPSWLDIMHPSPNAAPCSWCKIEATCAVPAHIVLTKGSDLSPPPIVLMTIVPQAAYNSVKKQTEVVAVSCLVNSAYPLDKPPPTKLFNQHFCLLTKPSDGTWPFDIREATLNFKKTTVTRVDSERALLNCFLTKLFCIDADIIVGHDLSGFGVDLLMTRMAYRKIPNWSRLGRLRRSTFPANKMKSQLERLAVTGRLLCDVKISAKELIRSRSYDLNTLCQNVLHFPENKRPETNDEDFKYAYGSGNALFELLWNLMADASYILRIFAELNVLPLALQITNIAGNLMSRTLMGGRSERNEFLLLHAFHAKGYILPDKEFKKKDQQEEDVDIAEISAPKSGRKKPSYAGGLVLEPKVGFYDDLILLMDFNSLYPSIIQEYNICFSTIPLYRIKMDDAFLDEYAKFLPDSSVEKGILPTEIRKLVESRRDVKKMLKAPHLSPELKMQYDIRQMALKLTANSMYGCLGFTYSRFYAKQLAAMITAKGREILMNTKRLVESYGYDVIYGDTDSIMINTKVKDFEQVYTIGRRIKGEVNKFYKQVELDIDGVFKYMLLLRKKKYAAVSMSKSPTGEVFEKQEMKGIDIVRRDWCQLAGEAGKFILKQILSNNSCDDKIENIHGYLETIRQDLEIGKVPFSLLEVTKQLTKAPEDYAESKSLPHVQVALRMNKNGAKRIKQGDTVSYITCTDGTMNPATQRSYHPEEIKNNPNLKVDIEYYLSQQIHPVIARLCDPIEGIDAASIARCLGLDPTKYKRNNRENNTELDEEAGLFGRDDAERFKDCVRFSFKCENSSCGKDNIVDHPMRKLENGVKELVLERCANTECKLRPLDYLPSIQNQLHLRVRQTIQDFNKGILVCEDPLCSFETTYLNPVFEGPYPVCLKCRRNQMRLEVTPSQLHNQLVYYASIFDLSKVTSKLAKFDPETVDGFKKVHDQMEQVLSVNKYSIVDLASIFSQLSLPKKTLKPHPLTSFLKMF</sequence>
<dbReference type="Pfam" id="PF12254">
    <property type="entry name" value="DNA_pol_alpha_N"/>
    <property type="match status" value="1"/>
</dbReference>
<dbReference type="SUPFAM" id="SSF56672">
    <property type="entry name" value="DNA/RNA polymerases"/>
    <property type="match status" value="1"/>
</dbReference>
<reference evidence="18 19" key="1">
    <citation type="submission" date="2023-09" db="EMBL/GenBank/DDBJ databases">
        <title>Nesidiocoris tenuis whole genome shotgun sequence.</title>
        <authorList>
            <person name="Shibata T."/>
            <person name="Shimoda M."/>
            <person name="Kobayashi T."/>
            <person name="Uehara T."/>
        </authorList>
    </citation>
    <scope>NUCLEOTIDE SEQUENCE [LARGE SCALE GENOMIC DNA]</scope>
    <source>
        <strain evidence="18 19">Japan</strain>
    </source>
</reference>
<accession>A0ABN7AZ91</accession>
<dbReference type="InterPro" id="IPR023211">
    <property type="entry name" value="DNA_pol_palm_dom_sf"/>
</dbReference>
<evidence type="ECO:0000256" key="2">
    <source>
        <dbReference type="ARBA" id="ARBA00005755"/>
    </source>
</evidence>
<proteinExistence type="inferred from homology"/>